<protein>
    <submittedName>
        <fullName evidence="10">CAS1 domain-containing protein 1</fullName>
    </submittedName>
</protein>
<evidence type="ECO:0000256" key="5">
    <source>
        <dbReference type="ARBA" id="ARBA00022989"/>
    </source>
</evidence>
<comment type="similarity">
    <text evidence="2">Belongs to the PC-esterase family. CASD1 subfamily.</text>
</comment>
<dbReference type="GO" id="GO:0005975">
    <property type="term" value="P:carbohydrate metabolic process"/>
    <property type="evidence" value="ECO:0007669"/>
    <property type="project" value="UniProtKB-ARBA"/>
</dbReference>
<feature type="transmembrane region" description="Helical" evidence="8">
    <location>
        <begin position="597"/>
        <end position="617"/>
    </location>
</feature>
<feature type="domain" description="Cas1p 10 TM acyl transferase" evidence="9">
    <location>
        <begin position="370"/>
        <end position="855"/>
    </location>
</feature>
<evidence type="ECO:0000256" key="8">
    <source>
        <dbReference type="SAM" id="Phobius"/>
    </source>
</evidence>
<dbReference type="PANTHER" id="PTHR13533:SF1">
    <property type="entry name" value="N-ACETYLNEURAMINATE 9-O-ACETYLTRANSFERASE"/>
    <property type="match status" value="1"/>
</dbReference>
<dbReference type="OrthoDB" id="1932925at2759"/>
<dbReference type="Pfam" id="PF07779">
    <property type="entry name" value="Cas1_AcylT"/>
    <property type="match status" value="1"/>
</dbReference>
<dbReference type="GO" id="GO:0016740">
    <property type="term" value="F:transferase activity"/>
    <property type="evidence" value="ECO:0007669"/>
    <property type="project" value="UniProtKB-KW"/>
</dbReference>
<feature type="transmembrane region" description="Helical" evidence="8">
    <location>
        <begin position="721"/>
        <end position="740"/>
    </location>
</feature>
<dbReference type="InterPro" id="IPR012419">
    <property type="entry name" value="Cas1_AcylTrans_dom"/>
</dbReference>
<evidence type="ECO:0000256" key="2">
    <source>
        <dbReference type="ARBA" id="ARBA00010666"/>
    </source>
</evidence>
<sequence>MIDNGNNSQEEEIELEIHSESEVLDAVENNCGSGYIDNNIEPEMRFSDSHHKDKDVVKHDFTQQFSSKNAKIISCCIVCGFVLYHTILRLFHGIDTCQWLLSDGNFRDQVWQPYGCMMHHYNHLDARRCMKYMEYWGTKNHFVFVGDSRMEQLYHAFIHQIVPTYEWGVVHPPRAGPLSPSSTITPNYVDPVKLANQDLSYNDTQIGLRVQYLFLPYPNKTMISALQQWKNSKDWPKTLVIGTGSWTIKNSKVDAVELLLQSEYASVVTHLTVILDGLVEAGVDVLWAVQEPTDANKLVGDWAVVTNDKIDAYNYLFQKVLRYSKVKIWSSGKLVAAQNLEDSLDGYHLGWKTLIQDTQILLNMYCNDNMNYNDATCCSNLEKVSNLQLVTFVILGLSFLLLCILFVRKHWRRLFPGSNYVYQRLKYNGYSSYEAKEKASDIIYGPVAALGKLAVIMTFFFICDRTTMFMKENKYFTQTNFWLPVIYILVLGIFFTEDSAFTKVLHYDQENETKGWMVLLILVYNMMGASQVLPIFMFVKILYSAFLFLHGWNQFLSFLQRGEYSFVRFLQEMFRLNLMTVLLCLCMNRPYQFYDFIPLISFWTLVAFIGLSIPPRVKWTACDTSSLNYLYLVLKLIGIFSFTTILYMSEVFFEKVFITRPWKALFVSTDDDMHDWWTRWKIDRYSVPMGMLLALGYHVGRKYKILEDDNHGNLFSTRISLVAVLFSLMGIIGYGTFSVFCRNQLECIEIHSYVGFLPIAGYIFLRNVSGALRTRFSAFFAWFGQFWVELLVGQYHVWMGADGHGVLVLVPAYPVGNVLLTAFVFACTAHEIRKCTNALLPYAVPEDWRKATRNLFLFLLVLIPIGIHDGMF</sequence>
<feature type="transmembrane region" description="Helical" evidence="8">
    <location>
        <begin position="629"/>
        <end position="648"/>
    </location>
</feature>
<evidence type="ECO:0000256" key="3">
    <source>
        <dbReference type="ARBA" id="ARBA00022679"/>
    </source>
</evidence>
<evidence type="ECO:0000313" key="11">
    <source>
        <dbReference type="Proteomes" id="UP000198287"/>
    </source>
</evidence>
<keyword evidence="11" id="KW-1185">Reference proteome</keyword>
<evidence type="ECO:0000259" key="9">
    <source>
        <dbReference type="Pfam" id="PF07779"/>
    </source>
</evidence>
<feature type="transmembrane region" description="Helical" evidence="8">
    <location>
        <begin position="387"/>
        <end position="407"/>
    </location>
</feature>
<keyword evidence="5 8" id="KW-1133">Transmembrane helix</keyword>
<keyword evidence="3" id="KW-0808">Transferase</keyword>
<evidence type="ECO:0000256" key="6">
    <source>
        <dbReference type="ARBA" id="ARBA00023136"/>
    </source>
</evidence>
<name>A0A226F1A1_FOLCA</name>
<proteinExistence type="inferred from homology"/>
<dbReference type="PANTHER" id="PTHR13533">
    <property type="entry name" value="N-ACETYLNEURAMINATE 9-O-ACETYLTRANSFERASE"/>
    <property type="match status" value="1"/>
</dbReference>
<dbReference type="GO" id="GO:0005794">
    <property type="term" value="C:Golgi apparatus"/>
    <property type="evidence" value="ECO:0007669"/>
    <property type="project" value="UniProtKB-ARBA"/>
</dbReference>
<dbReference type="OMA" id="WSAREWA"/>
<keyword evidence="7" id="KW-0325">Glycoprotein</keyword>
<dbReference type="EMBL" id="LNIX01000001">
    <property type="protein sequence ID" value="OXA63258.1"/>
    <property type="molecule type" value="Genomic_DNA"/>
</dbReference>
<dbReference type="GO" id="GO:0016020">
    <property type="term" value="C:membrane"/>
    <property type="evidence" value="ECO:0007669"/>
    <property type="project" value="UniProtKB-SubCell"/>
</dbReference>
<evidence type="ECO:0000256" key="7">
    <source>
        <dbReference type="ARBA" id="ARBA00023180"/>
    </source>
</evidence>
<accession>A0A226F1A1</accession>
<feature type="transmembrane region" description="Helical" evidence="8">
    <location>
        <begin position="442"/>
        <end position="462"/>
    </location>
</feature>
<feature type="transmembrane region" description="Helical" evidence="8">
    <location>
        <begin position="482"/>
        <end position="501"/>
    </location>
</feature>
<gene>
    <name evidence="10" type="ORF">Fcan01_03762</name>
</gene>
<comment type="caution">
    <text evidence="10">The sequence shown here is derived from an EMBL/GenBank/DDBJ whole genome shotgun (WGS) entry which is preliminary data.</text>
</comment>
<dbReference type="Proteomes" id="UP000198287">
    <property type="component" value="Unassembled WGS sequence"/>
</dbReference>
<keyword evidence="4 8" id="KW-0812">Transmembrane</keyword>
<organism evidence="10 11">
    <name type="scientific">Folsomia candida</name>
    <name type="common">Springtail</name>
    <dbReference type="NCBI Taxonomy" id="158441"/>
    <lineage>
        <taxon>Eukaryota</taxon>
        <taxon>Metazoa</taxon>
        <taxon>Ecdysozoa</taxon>
        <taxon>Arthropoda</taxon>
        <taxon>Hexapoda</taxon>
        <taxon>Collembola</taxon>
        <taxon>Entomobryomorpha</taxon>
        <taxon>Isotomoidea</taxon>
        <taxon>Isotomidae</taxon>
        <taxon>Proisotominae</taxon>
        <taxon>Folsomia</taxon>
    </lineage>
</organism>
<feature type="transmembrane region" description="Helical" evidence="8">
    <location>
        <begin position="776"/>
        <end position="798"/>
    </location>
</feature>
<evidence type="ECO:0000256" key="4">
    <source>
        <dbReference type="ARBA" id="ARBA00022692"/>
    </source>
</evidence>
<feature type="transmembrane region" description="Helical" evidence="8">
    <location>
        <begin position="851"/>
        <end position="867"/>
    </location>
</feature>
<dbReference type="AlphaFoldDB" id="A0A226F1A1"/>
<reference evidence="10 11" key="1">
    <citation type="submission" date="2015-12" db="EMBL/GenBank/DDBJ databases">
        <title>The genome of Folsomia candida.</title>
        <authorList>
            <person name="Faddeeva A."/>
            <person name="Derks M.F."/>
            <person name="Anvar Y."/>
            <person name="Smit S."/>
            <person name="Van Straalen N."/>
            <person name="Roelofs D."/>
        </authorList>
    </citation>
    <scope>NUCLEOTIDE SEQUENCE [LARGE SCALE GENOMIC DNA]</scope>
    <source>
        <strain evidence="10 11">VU population</strain>
        <tissue evidence="10">Whole body</tissue>
    </source>
</reference>
<evidence type="ECO:0000256" key="1">
    <source>
        <dbReference type="ARBA" id="ARBA00004141"/>
    </source>
</evidence>
<feature type="transmembrane region" description="Helical" evidence="8">
    <location>
        <begin position="513"/>
        <end position="529"/>
    </location>
</feature>
<feature type="transmembrane region" description="Helical" evidence="8">
    <location>
        <begin position="810"/>
        <end position="830"/>
    </location>
</feature>
<keyword evidence="6 8" id="KW-0472">Membrane</keyword>
<comment type="subcellular location">
    <subcellularLocation>
        <location evidence="1">Membrane</location>
        <topology evidence="1">Multi-pass membrane protein</topology>
    </subcellularLocation>
</comment>
<evidence type="ECO:0000313" key="10">
    <source>
        <dbReference type="EMBL" id="OXA63258.1"/>
    </source>
</evidence>